<feature type="domain" description="Transposase InsH N-terminal" evidence="2">
    <location>
        <begin position="2"/>
        <end position="48"/>
    </location>
</feature>
<feature type="non-terminal residue" evidence="3">
    <location>
        <position position="1"/>
    </location>
</feature>
<dbReference type="AlphaFoldDB" id="A0A7X9S2F6"/>
<feature type="compositionally biased region" description="Basic residues" evidence="1">
    <location>
        <begin position="161"/>
        <end position="171"/>
    </location>
</feature>
<proteinExistence type="predicted"/>
<organism evidence="3 4">
    <name type="scientific">Flammeovirga aprica JL-4</name>
    <dbReference type="NCBI Taxonomy" id="694437"/>
    <lineage>
        <taxon>Bacteria</taxon>
        <taxon>Pseudomonadati</taxon>
        <taxon>Bacteroidota</taxon>
        <taxon>Cytophagia</taxon>
        <taxon>Cytophagales</taxon>
        <taxon>Flammeovirgaceae</taxon>
        <taxon>Flammeovirga</taxon>
    </lineage>
</organism>
<evidence type="ECO:0000313" key="4">
    <source>
        <dbReference type="Proteomes" id="UP000576082"/>
    </source>
</evidence>
<feature type="region of interest" description="Disordered" evidence="1">
    <location>
        <begin position="124"/>
        <end position="148"/>
    </location>
</feature>
<feature type="region of interest" description="Disordered" evidence="1">
    <location>
        <begin position="153"/>
        <end position="172"/>
    </location>
</feature>
<evidence type="ECO:0000313" key="3">
    <source>
        <dbReference type="EMBL" id="NME73127.1"/>
    </source>
</evidence>
<dbReference type="Pfam" id="PF05598">
    <property type="entry name" value="DUF772"/>
    <property type="match status" value="1"/>
</dbReference>
<dbReference type="RefSeq" id="WP_169661229.1">
    <property type="nucleotide sequence ID" value="NZ_JABANE010000399.1"/>
</dbReference>
<gene>
    <name evidence="3" type="ORF">HHU12_34600</name>
</gene>
<dbReference type="Proteomes" id="UP000576082">
    <property type="component" value="Unassembled WGS sequence"/>
</dbReference>
<dbReference type="EMBL" id="JABANE010000399">
    <property type="protein sequence ID" value="NME73127.1"/>
    <property type="molecule type" value="Genomic_DNA"/>
</dbReference>
<comment type="caution">
    <text evidence="3">The sequence shown here is derived from an EMBL/GenBank/DDBJ whole genome shotgun (WGS) entry which is preliminary data.</text>
</comment>
<feature type="non-terminal residue" evidence="3">
    <location>
        <position position="200"/>
    </location>
</feature>
<keyword evidence="4" id="KW-1185">Reference proteome</keyword>
<evidence type="ECO:0000259" key="2">
    <source>
        <dbReference type="Pfam" id="PF05598"/>
    </source>
</evidence>
<sequence>LILKLLLYSYTTPYRSSHELERLAKESIPCMWLLSGETPDHATISRFRVKYLKDILEDIHVNLVLNLAQHEFVNLEEYVLDGTLISANANKYKTVFKKNSERFSQQVRTKVQEYIQTLENLEKESPDKDRALNIPSDTSRSDSNKMKEIAEDLDEQLSKRGNGRTTKKQRTQCRNIIKKADQLSKYEQQLQTLGTRNSYS</sequence>
<name>A0A7X9S2F6_9BACT</name>
<feature type="compositionally biased region" description="Basic and acidic residues" evidence="1">
    <location>
        <begin position="139"/>
        <end position="148"/>
    </location>
</feature>
<evidence type="ECO:0000256" key="1">
    <source>
        <dbReference type="SAM" id="MobiDB-lite"/>
    </source>
</evidence>
<reference evidence="3 4" key="1">
    <citation type="submission" date="2020-04" db="EMBL/GenBank/DDBJ databases">
        <title>Flammeovirga sp. SR4, a novel species isolated from seawater.</title>
        <authorList>
            <person name="Wang X."/>
        </authorList>
    </citation>
    <scope>NUCLEOTIDE SEQUENCE [LARGE SCALE GENOMIC DNA]</scope>
    <source>
        <strain evidence="3 4">ATCC 23126</strain>
    </source>
</reference>
<accession>A0A7X9S2F6</accession>
<protein>
    <submittedName>
        <fullName evidence="3">Transposase</fullName>
    </submittedName>
</protein>
<dbReference type="InterPro" id="IPR008490">
    <property type="entry name" value="Transposase_InsH_N"/>
</dbReference>
<dbReference type="PANTHER" id="PTHR33408">
    <property type="entry name" value="TRANSPOSASE"/>
    <property type="match status" value="1"/>
</dbReference>